<accession>A0A1X7AGT6</accession>
<evidence type="ECO:0000313" key="5">
    <source>
        <dbReference type="Proteomes" id="UP000196573"/>
    </source>
</evidence>
<feature type="region of interest" description="Disordered" evidence="2">
    <location>
        <begin position="1"/>
        <end position="33"/>
    </location>
</feature>
<reference evidence="4 5" key="1">
    <citation type="submission" date="2017-03" db="EMBL/GenBank/DDBJ databases">
        <authorList>
            <person name="Afonso C.L."/>
            <person name="Miller P.J."/>
            <person name="Scott M.A."/>
            <person name="Spackman E."/>
            <person name="Goraichik I."/>
            <person name="Dimitrov K.M."/>
            <person name="Suarez D.L."/>
            <person name="Swayne D.E."/>
        </authorList>
    </citation>
    <scope>NUCLEOTIDE SEQUENCE [LARGE SCALE GENOMIC DNA]</scope>
    <source>
        <strain evidence="4">SB41UT1</strain>
    </source>
</reference>
<dbReference type="RefSeq" id="WP_133060418.1">
    <property type="nucleotide sequence ID" value="NZ_CBCSCN010000001.1"/>
</dbReference>
<protein>
    <recommendedName>
        <fullName evidence="6">Glycine zipper domain-containing protein</fullName>
    </recommendedName>
</protein>
<keyword evidence="3" id="KW-1133">Transmembrane helix</keyword>
<gene>
    <name evidence="4" type="ORF">EHSB41UT_01226</name>
</gene>
<feature type="transmembrane region" description="Helical" evidence="3">
    <location>
        <begin position="85"/>
        <end position="111"/>
    </location>
</feature>
<sequence length="190" mass="19402">MSGPVKVNTGAPTAPFDSLSEPKQTRKDKLKARMKGKAVEVKQDINQGISNACDAFTSPFVKAGKWIVSKLEKPFHIINAGRKGFVYGTVIGQFGGAAGGAIIGGVIGSAFGGPIGGLTGAGIGAGTGFLGGMVGGAGVGVGAMAGYKSHVFSATKKRELKNEVNLLKGQLESAQLALENAQRTRQIEAE</sequence>
<feature type="transmembrane region" description="Helical" evidence="3">
    <location>
        <begin position="123"/>
        <end position="147"/>
    </location>
</feature>
<evidence type="ECO:0008006" key="6">
    <source>
        <dbReference type="Google" id="ProtNLM"/>
    </source>
</evidence>
<dbReference type="AlphaFoldDB" id="A0A1X7AGT6"/>
<evidence type="ECO:0000256" key="1">
    <source>
        <dbReference type="SAM" id="Coils"/>
    </source>
</evidence>
<keyword evidence="5" id="KW-1185">Reference proteome</keyword>
<keyword evidence="3" id="KW-0812">Transmembrane</keyword>
<keyword evidence="1" id="KW-0175">Coiled coil</keyword>
<evidence type="ECO:0000313" key="4">
    <source>
        <dbReference type="EMBL" id="SMA40696.1"/>
    </source>
</evidence>
<feature type="coiled-coil region" evidence="1">
    <location>
        <begin position="157"/>
        <end position="184"/>
    </location>
</feature>
<organism evidence="4 5">
    <name type="scientific">Parendozoicomonas haliclonae</name>
    <dbReference type="NCBI Taxonomy" id="1960125"/>
    <lineage>
        <taxon>Bacteria</taxon>
        <taxon>Pseudomonadati</taxon>
        <taxon>Pseudomonadota</taxon>
        <taxon>Gammaproteobacteria</taxon>
        <taxon>Oceanospirillales</taxon>
        <taxon>Endozoicomonadaceae</taxon>
        <taxon>Parendozoicomonas</taxon>
    </lineage>
</organism>
<proteinExistence type="predicted"/>
<evidence type="ECO:0000256" key="3">
    <source>
        <dbReference type="SAM" id="Phobius"/>
    </source>
</evidence>
<dbReference type="EMBL" id="FWPT01000002">
    <property type="protein sequence ID" value="SMA40696.1"/>
    <property type="molecule type" value="Genomic_DNA"/>
</dbReference>
<dbReference type="Proteomes" id="UP000196573">
    <property type="component" value="Unassembled WGS sequence"/>
</dbReference>
<name>A0A1X7AGT6_9GAMM</name>
<evidence type="ECO:0000256" key="2">
    <source>
        <dbReference type="SAM" id="MobiDB-lite"/>
    </source>
</evidence>
<keyword evidence="3" id="KW-0472">Membrane</keyword>